<keyword evidence="4" id="KW-1185">Reference proteome</keyword>
<dbReference type="HOGENOM" id="CLU_1349201_0_0_1"/>
<dbReference type="GeneID" id="18759962"/>
<evidence type="ECO:0000313" key="3">
    <source>
        <dbReference type="EMBL" id="EKD17658.1"/>
    </source>
</evidence>
<protein>
    <submittedName>
        <fullName evidence="3">Uncharacterized protein</fullName>
    </submittedName>
</protein>
<feature type="transmembrane region" description="Helical" evidence="2">
    <location>
        <begin position="178"/>
        <end position="198"/>
    </location>
</feature>
<dbReference type="Proteomes" id="UP000006753">
    <property type="component" value="Unassembled WGS sequence"/>
</dbReference>
<keyword evidence="2" id="KW-0472">Membrane</keyword>
<dbReference type="KEGG" id="mbe:MBM_04027"/>
<evidence type="ECO:0000256" key="2">
    <source>
        <dbReference type="SAM" id="Phobius"/>
    </source>
</evidence>
<evidence type="ECO:0000313" key="4">
    <source>
        <dbReference type="Proteomes" id="UP000006753"/>
    </source>
</evidence>
<accession>K1XAG6</accession>
<reference evidence="3 4" key="1">
    <citation type="journal article" date="2012" name="BMC Genomics">
        <title>Sequencing the genome of Marssonina brunnea reveals fungus-poplar co-evolution.</title>
        <authorList>
            <person name="Zhu S."/>
            <person name="Cao Y.-Z."/>
            <person name="Jiang C."/>
            <person name="Tan B.-Y."/>
            <person name="Wang Z."/>
            <person name="Feng S."/>
            <person name="Zhang L."/>
            <person name="Su X.-H."/>
            <person name="Brejova B."/>
            <person name="Vinar T."/>
            <person name="Xu M."/>
            <person name="Wang M.-X."/>
            <person name="Zhang S.-G."/>
            <person name="Huang M.-R."/>
            <person name="Wu R."/>
            <person name="Zhou Y."/>
        </authorList>
    </citation>
    <scope>NUCLEOTIDE SEQUENCE [LARGE SCALE GENOMIC DNA]</scope>
    <source>
        <strain evidence="3 4">MB_m1</strain>
    </source>
</reference>
<keyword evidence="2" id="KW-0812">Transmembrane</keyword>
<organism evidence="3 4">
    <name type="scientific">Marssonina brunnea f. sp. multigermtubi (strain MB_m1)</name>
    <name type="common">Marssonina leaf spot fungus</name>
    <dbReference type="NCBI Taxonomy" id="1072389"/>
    <lineage>
        <taxon>Eukaryota</taxon>
        <taxon>Fungi</taxon>
        <taxon>Dikarya</taxon>
        <taxon>Ascomycota</taxon>
        <taxon>Pezizomycotina</taxon>
        <taxon>Leotiomycetes</taxon>
        <taxon>Helotiales</taxon>
        <taxon>Drepanopezizaceae</taxon>
        <taxon>Drepanopeziza</taxon>
    </lineage>
</organism>
<name>K1XAG6_MARBU</name>
<keyword evidence="2" id="KW-1133">Transmembrane helix</keyword>
<feature type="coiled-coil region" evidence="1">
    <location>
        <begin position="91"/>
        <end position="118"/>
    </location>
</feature>
<gene>
    <name evidence="3" type="ORF">MBM_04027</name>
</gene>
<dbReference type="AlphaFoldDB" id="K1XAG6"/>
<dbReference type="EMBL" id="JH921435">
    <property type="protein sequence ID" value="EKD17658.1"/>
    <property type="molecule type" value="Genomic_DNA"/>
</dbReference>
<proteinExistence type="predicted"/>
<evidence type="ECO:0000256" key="1">
    <source>
        <dbReference type="SAM" id="Coils"/>
    </source>
</evidence>
<dbReference type="InParanoid" id="K1XAG6"/>
<sequence>MTQFPCCIRAVYYSQQRAYVDRPASPPPPRSSTPTTTLLSAYLLAHCETPELSHSELLDRIHSAPSTDQHSLFVPVNDHTFDQQQRHTAETSRLQSELRAARAQRRNLRRDIRELQSGRVDLILEHQALLLRLRRMHEDQRRRDLTWAVEMEDLKSEHARRVHALEEMLRVEARIRRWGAALGWAFSGVIGAMIVGLLCVGSS</sequence>
<keyword evidence="1" id="KW-0175">Coiled coil</keyword>